<evidence type="ECO:0000313" key="4">
    <source>
        <dbReference type="Proteomes" id="UP000012073"/>
    </source>
</evidence>
<feature type="compositionally biased region" description="Basic and acidic residues" evidence="1">
    <location>
        <begin position="673"/>
        <end position="688"/>
    </location>
</feature>
<dbReference type="Gramene" id="CDF37605">
    <property type="protein sequence ID" value="CDF37605"/>
    <property type="gene ID" value="CHC_T00005591001"/>
</dbReference>
<dbReference type="PROSITE" id="PS50800">
    <property type="entry name" value="SAP"/>
    <property type="match status" value="1"/>
</dbReference>
<proteinExistence type="predicted"/>
<accession>R7QJM4</accession>
<feature type="region of interest" description="Disordered" evidence="1">
    <location>
        <begin position="914"/>
        <end position="965"/>
    </location>
</feature>
<feature type="compositionally biased region" description="Low complexity" evidence="1">
    <location>
        <begin position="640"/>
        <end position="653"/>
    </location>
</feature>
<feature type="compositionally biased region" description="Basic and acidic residues" evidence="1">
    <location>
        <begin position="473"/>
        <end position="488"/>
    </location>
</feature>
<dbReference type="Pfam" id="PF02037">
    <property type="entry name" value="SAP"/>
    <property type="match status" value="1"/>
</dbReference>
<protein>
    <recommendedName>
        <fullName evidence="2">SAP domain-containing protein</fullName>
    </recommendedName>
</protein>
<organism evidence="3 4">
    <name type="scientific">Chondrus crispus</name>
    <name type="common">Carrageen Irish moss</name>
    <name type="synonym">Polymorpha crispa</name>
    <dbReference type="NCBI Taxonomy" id="2769"/>
    <lineage>
        <taxon>Eukaryota</taxon>
        <taxon>Rhodophyta</taxon>
        <taxon>Florideophyceae</taxon>
        <taxon>Rhodymeniophycidae</taxon>
        <taxon>Gigartinales</taxon>
        <taxon>Gigartinaceae</taxon>
        <taxon>Chondrus</taxon>
    </lineage>
</organism>
<dbReference type="InterPro" id="IPR003034">
    <property type="entry name" value="SAP_dom"/>
</dbReference>
<dbReference type="AlphaFoldDB" id="R7QJM4"/>
<dbReference type="SUPFAM" id="SSF68906">
    <property type="entry name" value="SAP domain"/>
    <property type="match status" value="1"/>
</dbReference>
<name>R7QJM4_CHOCR</name>
<feature type="region of interest" description="Disordered" evidence="1">
    <location>
        <begin position="77"/>
        <end position="713"/>
    </location>
</feature>
<dbReference type="RefSeq" id="XP_005717476.1">
    <property type="nucleotide sequence ID" value="XM_005717419.1"/>
</dbReference>
<dbReference type="OMA" id="PHVEAYR"/>
<feature type="compositionally biased region" description="Basic and acidic residues" evidence="1">
    <location>
        <begin position="137"/>
        <end position="175"/>
    </location>
</feature>
<feature type="compositionally biased region" description="Polar residues" evidence="1">
    <location>
        <begin position="601"/>
        <end position="610"/>
    </location>
</feature>
<dbReference type="SMART" id="SM00513">
    <property type="entry name" value="SAP"/>
    <property type="match status" value="1"/>
</dbReference>
<feature type="compositionally biased region" description="Basic and acidic residues" evidence="1">
    <location>
        <begin position="85"/>
        <end position="99"/>
    </location>
</feature>
<sequence>MHNIRAWRKVRLVRECRGRGLPTTGNKKELVQRILDSVEEHVTPASAELHAVEPRRAQGLEGRPSFLIRNRAQVQRAGEQAKVSATEHESSQELPEPHHSGVTFVPPPAAKTDSPNPSPSGQEDVEPDALQTGKRGRKDDTNQQIDRSERDAQTDDAHETRNDEHRTQERTEYHLQDGVTVRLRDQPDEPGALAPASELVQHLRRNNGQALTHIATEPAAESASDTRQEQDVEEGAELIEKKYMSHAQKGATSDGENAGAGVKSAPTDNPRRHDFSHKSSGGPASLPASQPFGLKFETIAKQSQPEPTFKELHSSRVVENSRDDTASVETPQNKLPKMGQTFGLPMGASNASPATKPEPARASPADVQPAARRENSPFSESPLPTPRSPSVKGDDGSSTAAPVSHGPEAIAASVRAHVDGERETAHDSPLESHAAPDLLPPSSRMDGNDASEEPTATNQSPDRVASDVDDVEPERAQELAPFEPHDFADASAQMPQAHHSMNTGEEHELFGNTVRDGEFNSEEEEPRIEDVQMSSGSSAGELPSEDNEVGGATNDHVSDGAGDPVDEVVEISPSSSDGHQDVHSGDSRSSPGSEPEAAGSDQLSPCGSYNSSSAPQSGPSPRSGASSPPQATEEIEENARGSSSNEGRRSSLSPLGEIGNTPATGGLMTEHIGGTDRFETALDSRGAAHADASGDGDQEIMPAHSNDRASSPEKMDTGLIAEQIGAPEEAGTNARHSAYVAGGTNESPYNESRRGQQSLLGLFKTGRNTLTSARGSGPGAVQTHGPEEVLPMAQNESGTVLDSSRVRMPNEPKVVLVHHGGGVDAVRKNAAAPFRSFSRLRKSSADGKAFGKGHFNAFQTSRGGKYDWLPMSTVHDKLKVNVGRISKTSQLRSKKYEISSQVQTDDIRPIRTESEAGRAPLWNASGSRDNEFSGTTGTRRKRSMADWEANDSVGSGLKRQKTSPFVVGSREIPSVALTLRNLASDPDAGGTDEERTRQRVGRELEFGWKTKTEKKGGTIMEKLLRIEESCRIRHAPFRDVIGDRMKRNYFARSGAYSPIRMFDMGSKPTTIKALPRDGMQRRAKLRILHARRPQNTNKMTAESLRETMQMAANVRRWRNATSPFGRLSDGRAKRKSPSHAGMQGRELQFSAEGSPAGKRRRR</sequence>
<evidence type="ECO:0000256" key="1">
    <source>
        <dbReference type="SAM" id="MobiDB-lite"/>
    </source>
</evidence>
<feature type="region of interest" description="Disordered" evidence="1">
    <location>
        <begin position="768"/>
        <end position="788"/>
    </location>
</feature>
<evidence type="ECO:0000313" key="3">
    <source>
        <dbReference type="EMBL" id="CDF37605.1"/>
    </source>
</evidence>
<gene>
    <name evidence="3" type="ORF">CHC_T00005591001</name>
</gene>
<dbReference type="Proteomes" id="UP000012073">
    <property type="component" value="Unassembled WGS sequence"/>
</dbReference>
<dbReference type="Gene3D" id="1.10.720.30">
    <property type="entry name" value="SAP domain"/>
    <property type="match status" value="1"/>
</dbReference>
<feature type="compositionally biased region" description="Basic and acidic residues" evidence="1">
    <location>
        <begin position="416"/>
        <end position="430"/>
    </location>
</feature>
<feature type="region of interest" description="Disordered" evidence="1">
    <location>
        <begin position="1118"/>
        <end position="1162"/>
    </location>
</feature>
<dbReference type="GeneID" id="17325192"/>
<dbReference type="KEGG" id="ccp:CHC_T00005591001"/>
<feature type="compositionally biased region" description="Basic and acidic residues" evidence="1">
    <location>
        <begin position="308"/>
        <end position="325"/>
    </location>
</feature>
<reference evidence="4" key="1">
    <citation type="journal article" date="2013" name="Proc. Natl. Acad. Sci. U.S.A.">
        <title>Genome structure and metabolic features in the red seaweed Chondrus crispus shed light on evolution of the Archaeplastida.</title>
        <authorList>
            <person name="Collen J."/>
            <person name="Porcel B."/>
            <person name="Carre W."/>
            <person name="Ball S.G."/>
            <person name="Chaparro C."/>
            <person name="Tonon T."/>
            <person name="Barbeyron T."/>
            <person name="Michel G."/>
            <person name="Noel B."/>
            <person name="Valentin K."/>
            <person name="Elias M."/>
            <person name="Artiguenave F."/>
            <person name="Arun A."/>
            <person name="Aury J.M."/>
            <person name="Barbosa-Neto J.F."/>
            <person name="Bothwell J.H."/>
            <person name="Bouget F.Y."/>
            <person name="Brillet L."/>
            <person name="Cabello-Hurtado F."/>
            <person name="Capella-Gutierrez S."/>
            <person name="Charrier B."/>
            <person name="Cladiere L."/>
            <person name="Cock J.M."/>
            <person name="Coelho S.M."/>
            <person name="Colleoni C."/>
            <person name="Czjzek M."/>
            <person name="Da Silva C."/>
            <person name="Delage L."/>
            <person name="Denoeud F."/>
            <person name="Deschamps P."/>
            <person name="Dittami S.M."/>
            <person name="Gabaldon T."/>
            <person name="Gachon C.M."/>
            <person name="Groisillier A."/>
            <person name="Herve C."/>
            <person name="Jabbari K."/>
            <person name="Katinka M."/>
            <person name="Kloareg B."/>
            <person name="Kowalczyk N."/>
            <person name="Labadie K."/>
            <person name="Leblanc C."/>
            <person name="Lopez P.J."/>
            <person name="McLachlan D.H."/>
            <person name="Meslet-Cladiere L."/>
            <person name="Moustafa A."/>
            <person name="Nehr Z."/>
            <person name="Nyvall Collen P."/>
            <person name="Panaud O."/>
            <person name="Partensky F."/>
            <person name="Poulain J."/>
            <person name="Rensing S.A."/>
            <person name="Rousvoal S."/>
            <person name="Samson G."/>
            <person name="Symeonidi A."/>
            <person name="Weissenbach J."/>
            <person name="Zambounis A."/>
            <person name="Wincker P."/>
            <person name="Boyen C."/>
        </authorList>
    </citation>
    <scope>NUCLEOTIDE SEQUENCE [LARGE SCALE GENOMIC DNA]</scope>
    <source>
        <strain evidence="4">cv. Stackhouse</strain>
    </source>
</reference>
<dbReference type="EMBL" id="HG001852">
    <property type="protein sequence ID" value="CDF37605.1"/>
    <property type="molecule type" value="Genomic_DNA"/>
</dbReference>
<feature type="compositionally biased region" description="Polar residues" evidence="1">
    <location>
        <begin position="924"/>
        <end position="937"/>
    </location>
</feature>
<feature type="compositionally biased region" description="Low complexity" evidence="1">
    <location>
        <begin position="611"/>
        <end position="630"/>
    </location>
</feature>
<keyword evidence="4" id="KW-1185">Reference proteome</keyword>
<feature type="domain" description="SAP" evidence="2">
    <location>
        <begin position="4"/>
        <end position="38"/>
    </location>
</feature>
<dbReference type="InterPro" id="IPR036361">
    <property type="entry name" value="SAP_dom_sf"/>
</dbReference>
<evidence type="ECO:0000259" key="2">
    <source>
        <dbReference type="PROSITE" id="PS50800"/>
    </source>
</evidence>